<name>A0ABS4J9P9_9BACL</name>
<accession>A0ABS4J9P9</accession>
<gene>
    <name evidence="2" type="ORF">J2Z66_007443</name>
</gene>
<organism evidence="2 3">
    <name type="scientific">Paenibacillus eucommiae</name>
    <dbReference type="NCBI Taxonomy" id="1355755"/>
    <lineage>
        <taxon>Bacteria</taxon>
        <taxon>Bacillati</taxon>
        <taxon>Bacillota</taxon>
        <taxon>Bacilli</taxon>
        <taxon>Bacillales</taxon>
        <taxon>Paenibacillaceae</taxon>
        <taxon>Paenibacillus</taxon>
    </lineage>
</organism>
<keyword evidence="1" id="KW-0812">Transmembrane</keyword>
<comment type="caution">
    <text evidence="2">The sequence shown here is derived from an EMBL/GenBank/DDBJ whole genome shotgun (WGS) entry which is preliminary data.</text>
</comment>
<keyword evidence="3" id="KW-1185">Reference proteome</keyword>
<evidence type="ECO:0000256" key="1">
    <source>
        <dbReference type="SAM" id="Phobius"/>
    </source>
</evidence>
<feature type="transmembrane region" description="Helical" evidence="1">
    <location>
        <begin position="12"/>
        <end position="29"/>
    </location>
</feature>
<dbReference type="Proteomes" id="UP001519287">
    <property type="component" value="Unassembled WGS sequence"/>
</dbReference>
<evidence type="ECO:0000313" key="3">
    <source>
        <dbReference type="Proteomes" id="UP001519287"/>
    </source>
</evidence>
<reference evidence="2 3" key="1">
    <citation type="submission" date="2021-03" db="EMBL/GenBank/DDBJ databases">
        <title>Genomic Encyclopedia of Type Strains, Phase IV (KMG-IV): sequencing the most valuable type-strain genomes for metagenomic binning, comparative biology and taxonomic classification.</title>
        <authorList>
            <person name="Goeker M."/>
        </authorList>
    </citation>
    <scope>NUCLEOTIDE SEQUENCE [LARGE SCALE GENOMIC DNA]</scope>
    <source>
        <strain evidence="2 3">DSM 26048</strain>
    </source>
</reference>
<sequence length="51" mass="6205">MNTVWSFLSQYWLSIILIIGILLASWSVYKHRDKLFYSEKEEDEQPQELKK</sequence>
<evidence type="ECO:0000313" key="2">
    <source>
        <dbReference type="EMBL" id="MBP1995801.1"/>
    </source>
</evidence>
<keyword evidence="1" id="KW-0472">Membrane</keyword>
<dbReference type="RefSeq" id="WP_209977647.1">
    <property type="nucleotide sequence ID" value="NZ_JAGGLB010000039.1"/>
</dbReference>
<dbReference type="EMBL" id="JAGGLB010000039">
    <property type="protein sequence ID" value="MBP1995801.1"/>
    <property type="molecule type" value="Genomic_DNA"/>
</dbReference>
<keyword evidence="1" id="KW-1133">Transmembrane helix</keyword>
<proteinExistence type="predicted"/>
<protein>
    <submittedName>
        <fullName evidence="2">Uncharacterized protein</fullName>
    </submittedName>
</protein>